<feature type="domain" description="MrpA C-terminal/MbhE" evidence="15">
    <location>
        <begin position="706"/>
        <end position="796"/>
    </location>
</feature>
<accession>A0ABQ0A380</accession>
<feature type="domain" description="NADH-Ubiquinone oxidoreductase (complex I) chain 5 N-terminal" evidence="12">
    <location>
        <begin position="87"/>
        <end position="131"/>
    </location>
</feature>
<proteinExistence type="predicted"/>
<dbReference type="Pfam" id="PF00361">
    <property type="entry name" value="Proton_antipo_M"/>
    <property type="match status" value="1"/>
</dbReference>
<dbReference type="Pfam" id="PF20501">
    <property type="entry name" value="MbhE"/>
    <property type="match status" value="1"/>
</dbReference>
<evidence type="ECO:0000256" key="4">
    <source>
        <dbReference type="ARBA" id="ARBA00022475"/>
    </source>
</evidence>
<keyword evidence="4" id="KW-1003">Cell membrane</keyword>
<dbReference type="InterPro" id="IPR025383">
    <property type="entry name" value="MrpA_C/MbhD"/>
</dbReference>
<evidence type="ECO:0000313" key="17">
    <source>
        <dbReference type="Proteomes" id="UP001481413"/>
    </source>
</evidence>
<feature type="transmembrane region" description="Helical" evidence="10">
    <location>
        <begin position="646"/>
        <end position="666"/>
    </location>
</feature>
<dbReference type="NCBIfam" id="NF009288">
    <property type="entry name" value="PRK12648.1"/>
    <property type="match status" value="1"/>
</dbReference>
<keyword evidence="6 10" id="KW-1133">Transmembrane helix</keyword>
<feature type="transmembrane region" description="Helical" evidence="10">
    <location>
        <begin position="519"/>
        <end position="541"/>
    </location>
</feature>
<feature type="transmembrane region" description="Helical" evidence="10">
    <location>
        <begin position="183"/>
        <end position="206"/>
    </location>
</feature>
<dbReference type="PRINTS" id="PR01434">
    <property type="entry name" value="NADHDHGNASE5"/>
</dbReference>
<feature type="transmembrane region" description="Helical" evidence="10">
    <location>
        <begin position="226"/>
        <end position="243"/>
    </location>
</feature>
<dbReference type="InterPro" id="IPR046806">
    <property type="entry name" value="MrpA_C/MbhE"/>
</dbReference>
<feature type="transmembrane region" description="Helical" evidence="10">
    <location>
        <begin position="24"/>
        <end position="42"/>
    </location>
</feature>
<comment type="caution">
    <text evidence="16">The sequence shown here is derived from an EMBL/GenBank/DDBJ whole genome shotgun (WGS) entry which is preliminary data.</text>
</comment>
<feature type="transmembrane region" description="Helical" evidence="10">
    <location>
        <begin position="711"/>
        <end position="729"/>
    </location>
</feature>
<evidence type="ECO:0000256" key="1">
    <source>
        <dbReference type="ARBA" id="ARBA00004651"/>
    </source>
</evidence>
<feature type="transmembrane region" description="Helical" evidence="10">
    <location>
        <begin position="91"/>
        <end position="117"/>
    </location>
</feature>
<keyword evidence="7" id="KW-0406">Ion transport</keyword>
<keyword evidence="3" id="KW-0050">Antiport</keyword>
<feature type="transmembrane region" description="Helical" evidence="10">
    <location>
        <begin position="672"/>
        <end position="691"/>
    </location>
</feature>
<reference evidence="16 17" key="1">
    <citation type="submission" date="2024-04" db="EMBL/GenBank/DDBJ databases">
        <title>Draft genome sequence of Thalassolituus maritimus NBRC 116585.</title>
        <authorList>
            <person name="Miyakawa T."/>
            <person name="Kusuya Y."/>
            <person name="Miura T."/>
        </authorList>
    </citation>
    <scope>NUCLEOTIDE SEQUENCE [LARGE SCALE GENOMIC DNA]</scope>
    <source>
        <strain evidence="16 17">5NW40-0001</strain>
    </source>
</reference>
<dbReference type="InterPro" id="IPR050616">
    <property type="entry name" value="CPA3_Na-H_Antiporter_A"/>
</dbReference>
<evidence type="ECO:0000256" key="7">
    <source>
        <dbReference type="ARBA" id="ARBA00023065"/>
    </source>
</evidence>
<dbReference type="Pfam" id="PF00662">
    <property type="entry name" value="Proton_antipo_N"/>
    <property type="match status" value="1"/>
</dbReference>
<evidence type="ECO:0000259" key="13">
    <source>
        <dbReference type="Pfam" id="PF04039"/>
    </source>
</evidence>
<feature type="transmembrane region" description="Helical" evidence="10">
    <location>
        <begin position="388"/>
        <end position="410"/>
    </location>
</feature>
<evidence type="ECO:0000256" key="10">
    <source>
        <dbReference type="SAM" id="Phobius"/>
    </source>
</evidence>
<feature type="transmembrane region" description="Helical" evidence="10">
    <location>
        <begin position="872"/>
        <end position="891"/>
    </location>
</feature>
<feature type="transmembrane region" description="Helical" evidence="10">
    <location>
        <begin position="911"/>
        <end position="936"/>
    </location>
</feature>
<evidence type="ECO:0000259" key="12">
    <source>
        <dbReference type="Pfam" id="PF00662"/>
    </source>
</evidence>
<dbReference type="InterPro" id="IPR001750">
    <property type="entry name" value="ND/Mrp_TM"/>
</dbReference>
<feature type="transmembrane region" description="Helical" evidence="10">
    <location>
        <begin position="49"/>
        <end position="71"/>
    </location>
</feature>
<name>A0ABQ0A380_9GAMM</name>
<evidence type="ECO:0000256" key="2">
    <source>
        <dbReference type="ARBA" id="ARBA00022448"/>
    </source>
</evidence>
<protein>
    <submittedName>
        <fullName evidence="16">Monovalent cation/H+ antiporter subunit A</fullName>
    </submittedName>
</protein>
<feature type="domain" description="NADH:quinone oxidoreductase/Mrp antiporter transmembrane" evidence="11">
    <location>
        <begin position="147"/>
        <end position="422"/>
    </location>
</feature>
<evidence type="ECO:0000313" key="16">
    <source>
        <dbReference type="EMBL" id="GAA6146847.1"/>
    </source>
</evidence>
<evidence type="ECO:0000259" key="14">
    <source>
        <dbReference type="Pfam" id="PF13244"/>
    </source>
</evidence>
<evidence type="ECO:0000256" key="3">
    <source>
        <dbReference type="ARBA" id="ARBA00022449"/>
    </source>
</evidence>
<feature type="transmembrane region" description="Helical" evidence="10">
    <location>
        <begin position="129"/>
        <end position="148"/>
    </location>
</feature>
<dbReference type="InterPro" id="IPR007182">
    <property type="entry name" value="MnhB"/>
</dbReference>
<comment type="subcellular location">
    <subcellularLocation>
        <location evidence="1">Cell membrane</location>
        <topology evidence="1">Multi-pass membrane protein</topology>
    </subcellularLocation>
    <subcellularLocation>
        <location evidence="9">Membrane</location>
        <topology evidence="9">Multi-pass membrane protein</topology>
    </subcellularLocation>
</comment>
<evidence type="ECO:0000256" key="5">
    <source>
        <dbReference type="ARBA" id="ARBA00022692"/>
    </source>
</evidence>
<evidence type="ECO:0000256" key="8">
    <source>
        <dbReference type="ARBA" id="ARBA00023136"/>
    </source>
</evidence>
<evidence type="ECO:0000259" key="11">
    <source>
        <dbReference type="Pfam" id="PF00361"/>
    </source>
</evidence>
<feature type="transmembrane region" description="Helical" evidence="10">
    <location>
        <begin position="343"/>
        <end position="367"/>
    </location>
</feature>
<dbReference type="Proteomes" id="UP001481413">
    <property type="component" value="Unassembled WGS sequence"/>
</dbReference>
<feature type="transmembrane region" description="Helical" evidence="10">
    <location>
        <begin position="430"/>
        <end position="448"/>
    </location>
</feature>
<dbReference type="PRINTS" id="PR01435">
    <property type="entry name" value="NPOXDRDTASE5"/>
</dbReference>
<keyword evidence="2" id="KW-0813">Transport</keyword>
<sequence length="954" mass="103807">MFPNSLKLLHYVIIVSGDSLDMNLIWVPLLPLLGCLIALLLGRYPRSMMALGTAILPAVALGITLLLWPQVMSGNYPVVTFDWVPLLSLQISFMLDGLSFMFTLLILGIGLLVILYARYYLSEADNAGRFFASLLLFMTAMLGVVLSANLIQLWFFWELTSVSSFLLISYWSHRSDARKGARMAMTITGAGGLALLAGLILIGEIVGSYDLRMVLSSGRLIAEHSLYPVIVVLVLAGAFTKSAQFPFHSWLPQAMAAPTPVSSYLHSATMVKAGIFLMARFYPVLSDTQLWFALVSLVGLTTLLVGAYTALFKHDLKGLLAYSTISHLGLITLLLGLDTELASIAAMFHVINHAVFKASLFMAAGIIDHESGSRDMRKLNGLFRYMPYTATLAMVAASSMAGVPLLNGFLSKEMLFAESLHQDTFGSLSWLIPLLVTVGGALAVAYSLRFVHDVFFNGEPIGLEKTPHEPPRYMRVPVEVLVILCLLVGILPDLIVGDLLVAVGASLMPAGVPDFSISIWHGFNLPLLMSFLAVLGGVALYRQRRHMFNFQARFTEIDPKLAFELMIQNLVERARAVQLWLDNGSFQRYALWLMILAIVAMGLPMVNIPSARGSLEVTEIDLVVLGGALLMILASIATAMLSHHRLLALVTISVVGLVVSVAFAWFSAPDLALTQLSVEVATIILFLLALYFLPQKVTLSHLSPGRIVRDLGVATLAGAVVGTLTYAMLTRPFESISSFFTANAKTGGGGTNVVNVILVDFRGFDTFGEITVLAIAAIGIYKLLAGVRLFVPAADMDGRPWSKDSHPMMLMQISQSLLPLALLVSAYIFIRGHNLPGGGFIAGLVTAIALIQQYVANGVVWMRDRGDLKFQWFIVSGLAIAFLSGAGSWLFERPFLTSWFDYFYWPLVGKFELASAMAFDLGVYLTVIGATLSILANLGKLTTTDRPTPPGRKS</sequence>
<feature type="transmembrane region" description="Helical" evidence="10">
    <location>
        <begin position="480"/>
        <end position="507"/>
    </location>
</feature>
<feature type="transmembrane region" description="Helical" evidence="10">
    <location>
        <begin position="836"/>
        <end position="860"/>
    </location>
</feature>
<dbReference type="PANTHER" id="PTHR43373">
    <property type="entry name" value="NA(+)/H(+) ANTIPORTER SUBUNIT"/>
    <property type="match status" value="1"/>
</dbReference>
<dbReference type="Pfam" id="PF04039">
    <property type="entry name" value="MnhB"/>
    <property type="match status" value="1"/>
</dbReference>
<feature type="transmembrane region" description="Helical" evidence="10">
    <location>
        <begin position="290"/>
        <end position="312"/>
    </location>
</feature>
<dbReference type="EMBL" id="BAABWH010000011">
    <property type="protein sequence ID" value="GAA6146847.1"/>
    <property type="molecule type" value="Genomic_DNA"/>
</dbReference>
<feature type="transmembrane region" description="Helical" evidence="10">
    <location>
        <begin position="620"/>
        <end position="639"/>
    </location>
</feature>
<keyword evidence="17" id="KW-1185">Reference proteome</keyword>
<feature type="transmembrane region" description="Helical" evidence="10">
    <location>
        <begin position="319"/>
        <end position="337"/>
    </location>
</feature>
<feature type="transmembrane region" description="Helical" evidence="10">
    <location>
        <begin position="589"/>
        <end position="608"/>
    </location>
</feature>
<keyword evidence="8 10" id="KW-0472">Membrane</keyword>
<feature type="transmembrane region" description="Helical" evidence="10">
    <location>
        <begin position="812"/>
        <end position="830"/>
    </location>
</feature>
<gene>
    <name evidence="16" type="ORF">NBRC116585_29670</name>
</gene>
<feature type="domain" description="MrpA C-terminal/MbhD" evidence="14">
    <location>
        <begin position="630"/>
        <end position="695"/>
    </location>
</feature>
<keyword evidence="5 9" id="KW-0812">Transmembrane</keyword>
<dbReference type="PANTHER" id="PTHR43373:SF1">
    <property type="entry name" value="NA(+)_H(+) ANTIPORTER SUBUNIT A"/>
    <property type="match status" value="1"/>
</dbReference>
<feature type="transmembrane region" description="Helical" evidence="10">
    <location>
        <begin position="770"/>
        <end position="791"/>
    </location>
</feature>
<evidence type="ECO:0000259" key="15">
    <source>
        <dbReference type="Pfam" id="PF20501"/>
    </source>
</evidence>
<evidence type="ECO:0000256" key="6">
    <source>
        <dbReference type="ARBA" id="ARBA00022989"/>
    </source>
</evidence>
<dbReference type="Pfam" id="PF13244">
    <property type="entry name" value="MbhD"/>
    <property type="match status" value="1"/>
</dbReference>
<dbReference type="InterPro" id="IPR001516">
    <property type="entry name" value="Proton_antipo_N"/>
</dbReference>
<feature type="domain" description="Na+/H+ antiporter MnhB subunit-related protein" evidence="13">
    <location>
        <begin position="810"/>
        <end position="932"/>
    </location>
</feature>
<organism evidence="16 17">
    <name type="scientific">Thalassolituus maritimus</name>
    <dbReference type="NCBI Taxonomy" id="484498"/>
    <lineage>
        <taxon>Bacteria</taxon>
        <taxon>Pseudomonadati</taxon>
        <taxon>Pseudomonadota</taxon>
        <taxon>Gammaproteobacteria</taxon>
        <taxon>Oceanospirillales</taxon>
        <taxon>Oceanospirillaceae</taxon>
        <taxon>Thalassolituus</taxon>
    </lineage>
</organism>
<evidence type="ECO:0000256" key="9">
    <source>
        <dbReference type="RuleBase" id="RU000320"/>
    </source>
</evidence>